<dbReference type="GO" id="GO:0005789">
    <property type="term" value="C:endoplasmic reticulum membrane"/>
    <property type="evidence" value="ECO:0007669"/>
    <property type="project" value="TreeGrafter"/>
</dbReference>
<dbReference type="AlphaFoldDB" id="A0A4S2KTM4"/>
<evidence type="ECO:0000313" key="3">
    <source>
        <dbReference type="EMBL" id="TGZ53325.1"/>
    </source>
</evidence>
<evidence type="ECO:0000256" key="1">
    <source>
        <dbReference type="SAM" id="Phobius"/>
    </source>
</evidence>
<comment type="caution">
    <text evidence="3">The sequence shown here is derived from an EMBL/GenBank/DDBJ whole genome shotgun (WGS) entry which is preliminary data.</text>
</comment>
<accession>A0A4S2KTM4</accession>
<name>A0A4S2KTM4_9HYME</name>
<dbReference type="InterPro" id="IPR029063">
    <property type="entry name" value="SAM-dependent_MTases_sf"/>
</dbReference>
<feature type="transmembrane region" description="Helical" evidence="1">
    <location>
        <begin position="17"/>
        <end position="34"/>
    </location>
</feature>
<dbReference type="GO" id="GO:0016197">
    <property type="term" value="P:endosomal transport"/>
    <property type="evidence" value="ECO:0007669"/>
    <property type="project" value="TreeGrafter"/>
</dbReference>
<dbReference type="PANTHER" id="PTHR34009:SF2">
    <property type="entry name" value="PROTEIN STAR"/>
    <property type="match status" value="1"/>
</dbReference>
<dbReference type="Gene3D" id="3.40.50.150">
    <property type="entry name" value="Vaccinia Virus protein VP39"/>
    <property type="match status" value="1"/>
</dbReference>
<evidence type="ECO:0000259" key="2">
    <source>
        <dbReference type="Pfam" id="PF05050"/>
    </source>
</evidence>
<dbReference type="GO" id="GO:0006888">
    <property type="term" value="P:endoplasmic reticulum to Golgi vesicle-mediated transport"/>
    <property type="evidence" value="ECO:0007669"/>
    <property type="project" value="TreeGrafter"/>
</dbReference>
<dbReference type="SUPFAM" id="SSF53335">
    <property type="entry name" value="S-adenosyl-L-methionine-dependent methyltransferases"/>
    <property type="match status" value="1"/>
</dbReference>
<dbReference type="STRING" id="300112.A0A4S2KTM4"/>
<protein>
    <submittedName>
        <fullName evidence="3">Protein Star</fullName>
    </submittedName>
</protein>
<evidence type="ECO:0000313" key="4">
    <source>
        <dbReference type="Proteomes" id="UP000310200"/>
    </source>
</evidence>
<gene>
    <name evidence="3" type="ORF">DBV15_04288</name>
</gene>
<dbReference type="GO" id="GO:0005886">
    <property type="term" value="C:plasma membrane"/>
    <property type="evidence" value="ECO:0007669"/>
    <property type="project" value="TreeGrafter"/>
</dbReference>
<dbReference type="EMBL" id="QBLH01001066">
    <property type="protein sequence ID" value="TGZ53325.1"/>
    <property type="molecule type" value="Genomic_DNA"/>
</dbReference>
<keyword evidence="1" id="KW-0472">Membrane</keyword>
<dbReference type="PANTHER" id="PTHR34009">
    <property type="entry name" value="PROTEIN STAR"/>
    <property type="match status" value="1"/>
</dbReference>
<dbReference type="InterPro" id="IPR053202">
    <property type="entry name" value="EGF_Rcpt_Signaling_Reg"/>
</dbReference>
<dbReference type="GO" id="GO:0031902">
    <property type="term" value="C:late endosome membrane"/>
    <property type="evidence" value="ECO:0007669"/>
    <property type="project" value="TreeGrafter"/>
</dbReference>
<organism evidence="3 4">
    <name type="scientific">Temnothorax longispinosus</name>
    <dbReference type="NCBI Taxonomy" id="300112"/>
    <lineage>
        <taxon>Eukaryota</taxon>
        <taxon>Metazoa</taxon>
        <taxon>Ecdysozoa</taxon>
        <taxon>Arthropoda</taxon>
        <taxon>Hexapoda</taxon>
        <taxon>Insecta</taxon>
        <taxon>Pterygota</taxon>
        <taxon>Neoptera</taxon>
        <taxon>Endopterygota</taxon>
        <taxon>Hymenoptera</taxon>
        <taxon>Apocrita</taxon>
        <taxon>Aculeata</taxon>
        <taxon>Formicoidea</taxon>
        <taxon>Formicidae</taxon>
        <taxon>Myrmicinae</taxon>
        <taxon>Temnothorax</taxon>
    </lineage>
</organism>
<dbReference type="InterPro" id="IPR006342">
    <property type="entry name" value="FkbM_mtfrase"/>
</dbReference>
<dbReference type="GO" id="GO:0005794">
    <property type="term" value="C:Golgi apparatus"/>
    <property type="evidence" value="ECO:0007669"/>
    <property type="project" value="TreeGrafter"/>
</dbReference>
<feature type="domain" description="Methyltransferase FkbM" evidence="2">
    <location>
        <begin position="142"/>
        <end position="335"/>
    </location>
</feature>
<keyword evidence="1" id="KW-1133">Transmembrane helix</keyword>
<dbReference type="Pfam" id="PF05050">
    <property type="entry name" value="Methyltransf_21"/>
    <property type="match status" value="1"/>
</dbReference>
<proteinExistence type="predicted"/>
<keyword evidence="1" id="KW-0812">Transmembrane</keyword>
<sequence length="358" mass="41589">MYNYHRQISNYCSRRKWIFLIALISCVVCIVLLTRHPSIENNTTVRDTYLDDVPADLYQTVLHTWYNFSNGEKWYNKKNISALSPEAFHDLLTDIQQNWMIWNHDPDEPYELQEPDVEDPSMGQSTVIREIFNDKKNGFFIECGAYDGEMRSNTLFLERFNGWSGLLIEADPINFTKMLQKNRKAYLSPTGDFETTVAKPEHQLSVWRSIKLTLSRTWKSLTSLSKLQATFLMARNIGRLHEPENTTENAPAENTLDVAYTGEHIRVQCLPLTLYIAALGVETVDYFSLDIEGNEIDVLETIPFNEVDIKALSVEYIHNAKGRKYLIDMMDHRGYYVYSFVEHPDNLANDIIFVKRNT</sequence>
<keyword evidence="4" id="KW-1185">Reference proteome</keyword>
<dbReference type="Proteomes" id="UP000310200">
    <property type="component" value="Unassembled WGS sequence"/>
</dbReference>
<reference evidence="3 4" key="1">
    <citation type="journal article" date="2019" name="Philos. Trans. R. Soc. Lond., B, Biol. Sci.">
        <title>Ant behaviour and brain gene expression of defending hosts depend on the ecological success of the intruding social parasite.</title>
        <authorList>
            <person name="Kaur R."/>
            <person name="Stoldt M."/>
            <person name="Jongepier E."/>
            <person name="Feldmeyer B."/>
            <person name="Menzel F."/>
            <person name="Bornberg-Bauer E."/>
            <person name="Foitzik S."/>
        </authorList>
    </citation>
    <scope>NUCLEOTIDE SEQUENCE [LARGE SCALE GENOMIC DNA]</scope>
    <source>
        <tissue evidence="3">Whole body</tissue>
    </source>
</reference>